<proteinExistence type="predicted"/>
<dbReference type="HOGENOM" id="CLU_3338596_0_0_2"/>
<evidence type="ECO:0000313" key="2">
    <source>
        <dbReference type="Proteomes" id="UP000008037"/>
    </source>
</evidence>
<keyword evidence="2" id="KW-1185">Reference proteome</keyword>
<organism evidence="1 2">
    <name type="scientific">Nitrososphaera gargensis (strain Ga9.2)</name>
    <dbReference type="NCBI Taxonomy" id="1237085"/>
    <lineage>
        <taxon>Archaea</taxon>
        <taxon>Nitrososphaerota</taxon>
        <taxon>Nitrososphaeria</taxon>
        <taxon>Nitrososphaerales</taxon>
        <taxon>Nitrososphaeraceae</taxon>
        <taxon>Nitrososphaera</taxon>
    </lineage>
</organism>
<dbReference type="BioCyc" id="CNIT1237085:G1324-2806-MONOMER"/>
<dbReference type="EMBL" id="CP002408">
    <property type="protein sequence ID" value="AFU59726.1"/>
    <property type="molecule type" value="Genomic_DNA"/>
</dbReference>
<dbReference type="Proteomes" id="UP000008037">
    <property type="component" value="Chromosome"/>
</dbReference>
<dbReference type="AlphaFoldDB" id="K0IEG0"/>
<dbReference type="InParanoid" id="K0IEG0"/>
<name>K0IEG0_NITGG</name>
<reference evidence="1 2" key="1">
    <citation type="journal article" date="2012" name="Environ. Microbiol.">
        <title>The genome of the ammonia-oxidizing Candidatus Nitrososphaera gargensis: insights into metabolic versatility and environmental adaptations.</title>
        <authorList>
            <person name="Spang A."/>
            <person name="Poehlein A."/>
            <person name="Offre P."/>
            <person name="Zumbragel S."/>
            <person name="Haider S."/>
            <person name="Rychlik N."/>
            <person name="Nowka B."/>
            <person name="Schmeisser C."/>
            <person name="Lebedeva E.V."/>
            <person name="Rattei T."/>
            <person name="Bohm C."/>
            <person name="Schmid M."/>
            <person name="Galushko A."/>
            <person name="Hatzenpichler R."/>
            <person name="Weinmaier T."/>
            <person name="Daniel R."/>
            <person name="Schleper C."/>
            <person name="Spieck E."/>
            <person name="Streit W."/>
            <person name="Wagner M."/>
        </authorList>
    </citation>
    <scope>NUCLEOTIDE SEQUENCE [LARGE SCALE GENOMIC DNA]</scope>
    <source>
        <strain evidence="2">Ga9.2</strain>
    </source>
</reference>
<protein>
    <submittedName>
        <fullName evidence="1">Uncharacterized protein</fullName>
    </submittedName>
</protein>
<sequence length="37" mass="4272">MPKGVCLQCNEPSMVWCEACFLVEEYLHVGHTELDLF</sequence>
<evidence type="ECO:0000313" key="1">
    <source>
        <dbReference type="EMBL" id="AFU59726.1"/>
    </source>
</evidence>
<accession>K0IEG0</accession>
<gene>
    <name evidence="1" type="ordered locus">Ngar_c28060</name>
</gene>
<dbReference type="KEGG" id="nga:Ngar_c28060"/>